<gene>
    <name evidence="9" type="primary">mhkC</name>
    <name evidence="9" type="ORF">SNAT2548_LOCUS14803</name>
</gene>
<evidence type="ECO:0000256" key="3">
    <source>
        <dbReference type="ARBA" id="ARBA00022741"/>
    </source>
</evidence>
<keyword evidence="3" id="KW-0547">Nucleotide-binding</keyword>
<dbReference type="InterPro" id="IPR036465">
    <property type="entry name" value="vWFA_dom_sf"/>
</dbReference>
<dbReference type="InterPro" id="IPR004166">
    <property type="entry name" value="a-kinase_dom"/>
</dbReference>
<dbReference type="SMART" id="SM00327">
    <property type="entry name" value="VWA"/>
    <property type="match status" value="1"/>
</dbReference>
<feature type="domain" description="Alpha-type protein kinase" evidence="8">
    <location>
        <begin position="418"/>
        <end position="671"/>
    </location>
</feature>
<dbReference type="InterPro" id="IPR051852">
    <property type="entry name" value="Alpha-type_PK"/>
</dbReference>
<proteinExistence type="predicted"/>
<dbReference type="Pfam" id="PF02816">
    <property type="entry name" value="Alpha_kinase"/>
    <property type="match status" value="1"/>
</dbReference>
<feature type="compositionally biased region" description="Pro residues" evidence="6">
    <location>
        <begin position="753"/>
        <end position="767"/>
    </location>
</feature>
<feature type="compositionally biased region" description="Polar residues" evidence="6">
    <location>
        <begin position="775"/>
        <end position="800"/>
    </location>
</feature>
<evidence type="ECO:0000256" key="1">
    <source>
        <dbReference type="ARBA" id="ARBA00022527"/>
    </source>
</evidence>
<dbReference type="InterPro" id="IPR011009">
    <property type="entry name" value="Kinase-like_dom_sf"/>
</dbReference>
<dbReference type="PROSITE" id="PS50234">
    <property type="entry name" value="VWFA"/>
    <property type="match status" value="1"/>
</dbReference>
<evidence type="ECO:0000256" key="5">
    <source>
        <dbReference type="ARBA" id="ARBA00022840"/>
    </source>
</evidence>
<keyword evidence="2" id="KW-0808">Transferase</keyword>
<evidence type="ECO:0000259" key="7">
    <source>
        <dbReference type="PROSITE" id="PS50234"/>
    </source>
</evidence>
<keyword evidence="10" id="KW-1185">Reference proteome</keyword>
<dbReference type="OrthoDB" id="301415at2759"/>
<dbReference type="PROSITE" id="PS51158">
    <property type="entry name" value="ALPHA_KINASE"/>
    <property type="match status" value="1"/>
</dbReference>
<keyword evidence="1" id="KW-0723">Serine/threonine-protein kinase</keyword>
<dbReference type="SUPFAM" id="SSF53300">
    <property type="entry name" value="vWA-like"/>
    <property type="match status" value="1"/>
</dbReference>
<dbReference type="GO" id="GO:0005524">
    <property type="term" value="F:ATP binding"/>
    <property type="evidence" value="ECO:0007669"/>
    <property type="project" value="UniProtKB-KW"/>
</dbReference>
<evidence type="ECO:0000313" key="10">
    <source>
        <dbReference type="Proteomes" id="UP000604046"/>
    </source>
</evidence>
<keyword evidence="5" id="KW-0067">ATP-binding</keyword>
<dbReference type="GO" id="GO:0004674">
    <property type="term" value="F:protein serine/threonine kinase activity"/>
    <property type="evidence" value="ECO:0007669"/>
    <property type="project" value="UniProtKB-KW"/>
</dbReference>
<dbReference type="Proteomes" id="UP000604046">
    <property type="component" value="Unassembled WGS sequence"/>
</dbReference>
<evidence type="ECO:0000259" key="8">
    <source>
        <dbReference type="PROSITE" id="PS51158"/>
    </source>
</evidence>
<sequence>MPSEWQSWGNSTSWAQGNAYMEDGWCTECRRRGEGWRNGHSTFYCQACWSKYTAQSTKHWHQQASEDDDHYEGKAYHDEILTADQLAAEGEEGVIAQALCEAEEALCKMQKQTSAAAEEGAAKASQEGDVDESSDSFTPLRSFCTPGPVQSELQPAHIIALVDTSGSMRKIDVWPTEGQSCVSRLAAVKETLSTFYQKQHGRTACSSMTWNASSASYGRRPRTSWASADCPHRFSLISFSHTSKVHFVRQSAADAWGQVSWQSCLNTARDGTHFVTGLAAAEKLLGRPAGTPHLLIFSDGCPADAKQTLLVVQRLLRDSQDLRIHAIGFGDNLDFDLLKQMARDGRGTFTRSDRSIAALHQAFAAVSSSITQTQTVTKTSTFSFKGSSGQSSEEAFRKRRQATFEPSVHFVFDTGSVTFESSRQHWSYDGKSFKNHVRPGRPYENVSMRRLPFTEGGLRLVHGFRDPTVPSLADHAAGTDAPDQAPMVAKVSRYLDERHNSLDVVSAYAKSSACALFYSHLFRQHAAKCLGRESKALARIIFMECYVYSAKAGSQAPAPVMAAERYLPGEFIKYNSNNGYVNSDAPDSEIAQAFSHFTYEFSLGKQMVLDLQGVYLDQNRRSRPHIIMTDPQVVSVEKSFGVADLGEKSMEAFFRHHVCGSSCRMLKLDPKALLKARLYRASEAQGLPSAEAPPPMEAIVVPSSLPDLPSSGLPPRAPRALSSAKADGPLSAMMARSRDSNFGPAAWPVAHEAPPPAPCPAAAPPAAPTGRQAGVQGSATESDASSWSPGSMKSASSCSTRAPKEAGDHLEMAVRDIRFAQNSISSSFRDGRQTYQLLNDLNNRVVDPLRDLEPLDVVFYDGFWRSLSNRRLWALKCTAGMSGRELLVRVRVRQPDREFWSKLSSTNNGVSVEIVNRSRSPSPAAARA</sequence>
<protein>
    <submittedName>
        <fullName evidence="9">MhkC protein</fullName>
    </submittedName>
</protein>
<evidence type="ECO:0000256" key="4">
    <source>
        <dbReference type="ARBA" id="ARBA00022777"/>
    </source>
</evidence>
<comment type="caution">
    <text evidence="9">The sequence shown here is derived from an EMBL/GenBank/DDBJ whole genome shotgun (WGS) entry which is preliminary data.</text>
</comment>
<dbReference type="Gene3D" id="3.20.200.10">
    <property type="entry name" value="MHCK/EF2 kinase"/>
    <property type="match status" value="1"/>
</dbReference>
<feature type="compositionally biased region" description="Low complexity" evidence="6">
    <location>
        <begin position="702"/>
        <end position="714"/>
    </location>
</feature>
<accession>A0A812MQI0</accession>
<dbReference type="CDD" id="cd04515">
    <property type="entry name" value="Alpha_kinase"/>
    <property type="match status" value="1"/>
</dbReference>
<dbReference type="SMART" id="SM00811">
    <property type="entry name" value="Alpha_kinase"/>
    <property type="match status" value="1"/>
</dbReference>
<organism evidence="9 10">
    <name type="scientific">Symbiodinium natans</name>
    <dbReference type="NCBI Taxonomy" id="878477"/>
    <lineage>
        <taxon>Eukaryota</taxon>
        <taxon>Sar</taxon>
        <taxon>Alveolata</taxon>
        <taxon>Dinophyceae</taxon>
        <taxon>Suessiales</taxon>
        <taxon>Symbiodiniaceae</taxon>
        <taxon>Symbiodinium</taxon>
    </lineage>
</organism>
<evidence type="ECO:0000256" key="6">
    <source>
        <dbReference type="SAM" id="MobiDB-lite"/>
    </source>
</evidence>
<evidence type="ECO:0000313" key="9">
    <source>
        <dbReference type="EMBL" id="CAE7279193.1"/>
    </source>
</evidence>
<dbReference type="EMBL" id="CAJNDS010001780">
    <property type="protein sequence ID" value="CAE7279193.1"/>
    <property type="molecule type" value="Genomic_DNA"/>
</dbReference>
<dbReference type="SUPFAM" id="SSF56112">
    <property type="entry name" value="Protein kinase-like (PK-like)"/>
    <property type="match status" value="1"/>
</dbReference>
<feature type="domain" description="VWFA" evidence="7">
    <location>
        <begin position="157"/>
        <end position="366"/>
    </location>
</feature>
<dbReference type="InterPro" id="IPR002035">
    <property type="entry name" value="VWF_A"/>
</dbReference>
<evidence type="ECO:0000256" key="2">
    <source>
        <dbReference type="ARBA" id="ARBA00022679"/>
    </source>
</evidence>
<dbReference type="Gene3D" id="3.40.50.410">
    <property type="entry name" value="von Willebrand factor, type A domain"/>
    <property type="match status" value="1"/>
</dbReference>
<dbReference type="PANTHER" id="PTHR45992">
    <property type="entry name" value="EUKARYOTIC ELONGATION FACTOR 2 KINASE-RELATED"/>
    <property type="match status" value="1"/>
</dbReference>
<reference evidence="9" key="1">
    <citation type="submission" date="2021-02" db="EMBL/GenBank/DDBJ databases">
        <authorList>
            <person name="Dougan E. K."/>
            <person name="Rhodes N."/>
            <person name="Thang M."/>
            <person name="Chan C."/>
        </authorList>
    </citation>
    <scope>NUCLEOTIDE SEQUENCE</scope>
</reference>
<keyword evidence="4" id="KW-0418">Kinase</keyword>
<feature type="region of interest" description="Disordered" evidence="6">
    <location>
        <begin position="702"/>
        <end position="804"/>
    </location>
</feature>
<name>A0A812MQI0_9DINO</name>
<dbReference type="AlphaFoldDB" id="A0A812MQI0"/>